<evidence type="ECO:0000313" key="2">
    <source>
        <dbReference type="Proteomes" id="UP000006729"/>
    </source>
</evidence>
<accession>A0ACC0SCL1</accession>
<proteinExistence type="predicted"/>
<evidence type="ECO:0000313" key="1">
    <source>
        <dbReference type="EMBL" id="KAI9386786.1"/>
    </source>
</evidence>
<sequence length="123" mass="14225">MHTTQARYYSSRSKRSQFFHVFCNLNGFLGPRPSQLSSLLHKHNMVAEQSIAQFEEIRIRTSSRRRKQFACLLLFLSKQQPLIEGLIEVLCTILFPGKPALILLSNLPSLQSLRPQHNMGRHH</sequence>
<organism evidence="1 2">
    <name type="scientific">Populus trichocarpa</name>
    <name type="common">Western balsam poplar</name>
    <name type="synonym">Populus balsamifera subsp. trichocarpa</name>
    <dbReference type="NCBI Taxonomy" id="3694"/>
    <lineage>
        <taxon>Eukaryota</taxon>
        <taxon>Viridiplantae</taxon>
        <taxon>Streptophyta</taxon>
        <taxon>Embryophyta</taxon>
        <taxon>Tracheophyta</taxon>
        <taxon>Spermatophyta</taxon>
        <taxon>Magnoliopsida</taxon>
        <taxon>eudicotyledons</taxon>
        <taxon>Gunneridae</taxon>
        <taxon>Pentapetalae</taxon>
        <taxon>rosids</taxon>
        <taxon>fabids</taxon>
        <taxon>Malpighiales</taxon>
        <taxon>Salicaceae</taxon>
        <taxon>Saliceae</taxon>
        <taxon>Populus</taxon>
    </lineage>
</organism>
<keyword evidence="2" id="KW-1185">Reference proteome</keyword>
<dbReference type="EMBL" id="CM009299">
    <property type="protein sequence ID" value="KAI9386786.1"/>
    <property type="molecule type" value="Genomic_DNA"/>
</dbReference>
<dbReference type="Proteomes" id="UP000006729">
    <property type="component" value="Chromosome 10"/>
</dbReference>
<gene>
    <name evidence="1" type="ORF">POPTR_010G078950v4</name>
</gene>
<name>A0ACC0SCL1_POPTR</name>
<reference evidence="1 2" key="1">
    <citation type="journal article" date="2006" name="Science">
        <title>The genome of black cottonwood, Populus trichocarpa (Torr. &amp; Gray).</title>
        <authorList>
            <person name="Tuskan G.A."/>
            <person name="Difazio S."/>
            <person name="Jansson S."/>
            <person name="Bohlmann J."/>
            <person name="Grigoriev I."/>
            <person name="Hellsten U."/>
            <person name="Putnam N."/>
            <person name="Ralph S."/>
            <person name="Rombauts S."/>
            <person name="Salamov A."/>
            <person name="Schein J."/>
            <person name="Sterck L."/>
            <person name="Aerts A."/>
            <person name="Bhalerao R.R."/>
            <person name="Bhalerao R.P."/>
            <person name="Blaudez D."/>
            <person name="Boerjan W."/>
            <person name="Brun A."/>
            <person name="Brunner A."/>
            <person name="Busov V."/>
            <person name="Campbell M."/>
            <person name="Carlson J."/>
            <person name="Chalot M."/>
            <person name="Chapman J."/>
            <person name="Chen G.L."/>
            <person name="Cooper D."/>
            <person name="Coutinho P.M."/>
            <person name="Couturier J."/>
            <person name="Covert S."/>
            <person name="Cronk Q."/>
            <person name="Cunningham R."/>
            <person name="Davis J."/>
            <person name="Degroeve S."/>
            <person name="Dejardin A."/>
            <person name="Depamphilis C."/>
            <person name="Detter J."/>
            <person name="Dirks B."/>
            <person name="Dubchak I."/>
            <person name="Duplessis S."/>
            <person name="Ehlting J."/>
            <person name="Ellis B."/>
            <person name="Gendler K."/>
            <person name="Goodstein D."/>
            <person name="Gribskov M."/>
            <person name="Grimwood J."/>
            <person name="Groover A."/>
            <person name="Gunter L."/>
            <person name="Hamberger B."/>
            <person name="Heinze B."/>
            <person name="Helariutta Y."/>
            <person name="Henrissat B."/>
            <person name="Holligan D."/>
            <person name="Holt R."/>
            <person name="Huang W."/>
            <person name="Islam-Faridi N."/>
            <person name="Jones S."/>
            <person name="Jones-Rhoades M."/>
            <person name="Jorgensen R."/>
            <person name="Joshi C."/>
            <person name="Kangasjarvi J."/>
            <person name="Karlsson J."/>
            <person name="Kelleher C."/>
            <person name="Kirkpatrick R."/>
            <person name="Kirst M."/>
            <person name="Kohler A."/>
            <person name="Kalluri U."/>
            <person name="Larimer F."/>
            <person name="Leebens-Mack J."/>
            <person name="Leple J.C."/>
            <person name="Locascio P."/>
            <person name="Lou Y."/>
            <person name="Lucas S."/>
            <person name="Martin F."/>
            <person name="Montanini B."/>
            <person name="Napoli C."/>
            <person name="Nelson D.R."/>
            <person name="Nelson C."/>
            <person name="Nieminen K."/>
            <person name="Nilsson O."/>
            <person name="Pereda V."/>
            <person name="Peter G."/>
            <person name="Philippe R."/>
            <person name="Pilate G."/>
            <person name="Poliakov A."/>
            <person name="Razumovskaya J."/>
            <person name="Richardson P."/>
            <person name="Rinaldi C."/>
            <person name="Ritland K."/>
            <person name="Rouze P."/>
            <person name="Ryaboy D."/>
            <person name="Schmutz J."/>
            <person name="Schrader J."/>
            <person name="Segerman B."/>
            <person name="Shin H."/>
            <person name="Siddiqui A."/>
            <person name="Sterky F."/>
            <person name="Terry A."/>
            <person name="Tsai C.J."/>
            <person name="Uberbacher E."/>
            <person name="Unneberg P."/>
            <person name="Vahala J."/>
            <person name="Wall K."/>
            <person name="Wessler S."/>
            <person name="Yang G."/>
            <person name="Yin T."/>
            <person name="Douglas C."/>
            <person name="Marra M."/>
            <person name="Sandberg G."/>
            <person name="Van de Peer Y."/>
            <person name="Rokhsar D."/>
        </authorList>
    </citation>
    <scope>NUCLEOTIDE SEQUENCE [LARGE SCALE GENOMIC DNA]</scope>
    <source>
        <strain evidence="2">cv. Nisqually</strain>
    </source>
</reference>
<protein>
    <submittedName>
        <fullName evidence="1">Uncharacterized protein</fullName>
    </submittedName>
</protein>
<comment type="caution">
    <text evidence="1">The sequence shown here is derived from an EMBL/GenBank/DDBJ whole genome shotgun (WGS) entry which is preliminary data.</text>
</comment>